<dbReference type="InterPro" id="IPR035919">
    <property type="entry name" value="EAL_sf"/>
</dbReference>
<evidence type="ECO:0000313" key="5">
    <source>
        <dbReference type="Proteomes" id="UP000253970"/>
    </source>
</evidence>
<dbReference type="InterPro" id="IPR050706">
    <property type="entry name" value="Cyclic-di-GMP_PDE-like"/>
</dbReference>
<protein>
    <submittedName>
        <fullName evidence="4">GGDEF-domain containing protein</fullName>
    </submittedName>
</protein>
<dbReference type="NCBIfam" id="TIGR00254">
    <property type="entry name" value="GGDEF"/>
    <property type="match status" value="1"/>
</dbReference>
<dbReference type="CDD" id="cd01948">
    <property type="entry name" value="EAL"/>
    <property type="match status" value="1"/>
</dbReference>
<organism evidence="4 5">
    <name type="scientific">Eggerthella lenta</name>
    <name type="common">Eubacterium lentum</name>
    <dbReference type="NCBI Taxonomy" id="84112"/>
    <lineage>
        <taxon>Bacteria</taxon>
        <taxon>Bacillati</taxon>
        <taxon>Actinomycetota</taxon>
        <taxon>Coriobacteriia</taxon>
        <taxon>Eggerthellales</taxon>
        <taxon>Eggerthellaceae</taxon>
        <taxon>Eggerthella</taxon>
    </lineage>
</organism>
<dbReference type="EMBL" id="PPTU01000004">
    <property type="protein sequence ID" value="RDB72201.1"/>
    <property type="molecule type" value="Genomic_DNA"/>
</dbReference>
<feature type="domain" description="PAS" evidence="1">
    <location>
        <begin position="622"/>
        <end position="682"/>
    </location>
</feature>
<dbReference type="SUPFAM" id="SSF55785">
    <property type="entry name" value="PYP-like sensor domain (PAS domain)"/>
    <property type="match status" value="1"/>
</dbReference>
<dbReference type="PROSITE" id="PS50112">
    <property type="entry name" value="PAS"/>
    <property type="match status" value="1"/>
</dbReference>
<dbReference type="PANTHER" id="PTHR33121:SF70">
    <property type="entry name" value="SIGNALING PROTEIN YKOW"/>
    <property type="match status" value="1"/>
</dbReference>
<evidence type="ECO:0000259" key="2">
    <source>
        <dbReference type="PROSITE" id="PS50883"/>
    </source>
</evidence>
<dbReference type="InterPro" id="IPR035965">
    <property type="entry name" value="PAS-like_dom_sf"/>
</dbReference>
<name>A0A369MJB3_EGGLN</name>
<dbReference type="Gene3D" id="3.10.450.50">
    <property type="match status" value="1"/>
</dbReference>
<dbReference type="InterPro" id="IPR013655">
    <property type="entry name" value="PAS_fold_3"/>
</dbReference>
<dbReference type="CDD" id="cd01949">
    <property type="entry name" value="GGDEF"/>
    <property type="match status" value="1"/>
</dbReference>
<accession>A0A369MJB3</accession>
<dbReference type="Proteomes" id="UP000253970">
    <property type="component" value="Unassembled WGS sequence"/>
</dbReference>
<dbReference type="SUPFAM" id="SSF141868">
    <property type="entry name" value="EAL domain-like"/>
    <property type="match status" value="1"/>
</dbReference>
<dbReference type="AlphaFoldDB" id="A0A369MJB3"/>
<dbReference type="Pfam" id="PF00990">
    <property type="entry name" value="GGDEF"/>
    <property type="match status" value="1"/>
</dbReference>
<dbReference type="SUPFAM" id="SSF54427">
    <property type="entry name" value="NTF2-like"/>
    <property type="match status" value="1"/>
</dbReference>
<dbReference type="InterPro" id="IPR043128">
    <property type="entry name" value="Rev_trsase/Diguanyl_cyclase"/>
</dbReference>
<dbReference type="Pfam" id="PF08447">
    <property type="entry name" value="PAS_3"/>
    <property type="match status" value="1"/>
</dbReference>
<reference evidence="4 5" key="1">
    <citation type="journal article" date="2018" name="Elife">
        <title>Discovery and characterization of a prevalent human gut bacterial enzyme sufficient for the inactivation of a family of plant toxins.</title>
        <authorList>
            <person name="Koppel N."/>
            <person name="Bisanz J.E."/>
            <person name="Pandelia M.E."/>
            <person name="Turnbaugh P.J."/>
            <person name="Balskus E.P."/>
        </authorList>
    </citation>
    <scope>NUCLEOTIDE SEQUENCE [LARGE SCALE GENOMIC DNA]</scope>
    <source>
        <strain evidence="4 5">W1 BHI 6</strain>
    </source>
</reference>
<dbReference type="SMART" id="SM00267">
    <property type="entry name" value="GGDEF"/>
    <property type="match status" value="1"/>
</dbReference>
<evidence type="ECO:0000259" key="3">
    <source>
        <dbReference type="PROSITE" id="PS50887"/>
    </source>
</evidence>
<sequence length="737" mass="82030">MSRRKSFESSGCVQIEGEEDGYDALTGLPDRTSLERRIEQRLAQKGRPFSLIAVDIDNFRSYNDAYGYAVGDAIIARFGRYLQASLSSGAEMVGRVGSEEYLAVVDGADRDVLDSLTSDLLTVRLTIDGEGPSVESTSVSLTAGAGVVSWDGEAALTPAALIHQAEVALRKAKQLGRSRRYAFETDDAEFARLREDMRLSMELSVEIGDALERGEFEAFFQPLFRPSNGRIVGAEALARWRHPSRGLVSPAVFIPPLERSGAIVDLDLAIFEQCCRFLRDRLDKGAVIVPLNCNFSRLHFLDDSFADALKGIVDRYAVPPSYLCAEITESAFVEDFDTVIGQVKRLHEHGFSVAMDDFGSGYSSLGMLQNLPIDEVKIDQLFFQRDLSDFRNATVVYSMANIAKVLGLVVVCEGIETAEQVEFVKGIGCDIAQGFFFSRPVDEASFGKLLERARAHEPLTRSPLRKEDARSFIVRLFDHAFVRQDLDAFADCCFDDVQWQDRFEEGCFSGIDAVRAHLERAMSGRELSIAYKAITVNELSGDLVAVSGEAVFTGDVDYQGVFYFGASCLATDAGVLLTKMKIDRVNRSGHSHRSLQMAAMDMERLDEGPALDQFYGVVPVGIIRYDLSGDMLITYMNQAMFDILGYTKEQFYGEVGANLRMIVHPDDLDYLYKKSVEMIETGESEPFSYRFIRRDGSVARVLYRQCNLPGIDGRPVTQGMYIDLDEAERYLTEDEGE</sequence>
<dbReference type="NCBIfam" id="TIGR00229">
    <property type="entry name" value="sensory_box"/>
    <property type="match status" value="1"/>
</dbReference>
<dbReference type="InterPro" id="IPR032710">
    <property type="entry name" value="NTF2-like_dom_sf"/>
</dbReference>
<dbReference type="Gene3D" id="3.30.70.270">
    <property type="match status" value="1"/>
</dbReference>
<feature type="domain" description="GGDEF" evidence="3">
    <location>
        <begin position="47"/>
        <end position="185"/>
    </location>
</feature>
<dbReference type="PROSITE" id="PS50883">
    <property type="entry name" value="EAL"/>
    <property type="match status" value="1"/>
</dbReference>
<dbReference type="InterPro" id="IPR029787">
    <property type="entry name" value="Nucleotide_cyclase"/>
</dbReference>
<dbReference type="InterPro" id="IPR037401">
    <property type="entry name" value="SnoaL-like"/>
</dbReference>
<dbReference type="InterPro" id="IPR001633">
    <property type="entry name" value="EAL_dom"/>
</dbReference>
<dbReference type="SMART" id="SM00091">
    <property type="entry name" value="PAS"/>
    <property type="match status" value="1"/>
</dbReference>
<evidence type="ECO:0000313" key="4">
    <source>
        <dbReference type="EMBL" id="RDB72201.1"/>
    </source>
</evidence>
<feature type="domain" description="EAL" evidence="2">
    <location>
        <begin position="200"/>
        <end position="454"/>
    </location>
</feature>
<dbReference type="CDD" id="cd00130">
    <property type="entry name" value="PAS"/>
    <property type="match status" value="1"/>
</dbReference>
<dbReference type="Gene3D" id="3.20.20.450">
    <property type="entry name" value="EAL domain"/>
    <property type="match status" value="1"/>
</dbReference>
<gene>
    <name evidence="4" type="ORF">C1875_03915</name>
</gene>
<comment type="caution">
    <text evidence="4">The sequence shown here is derived from an EMBL/GenBank/DDBJ whole genome shotgun (WGS) entry which is preliminary data.</text>
</comment>
<dbReference type="Pfam" id="PF12680">
    <property type="entry name" value="SnoaL_2"/>
    <property type="match status" value="1"/>
</dbReference>
<dbReference type="PROSITE" id="PS50887">
    <property type="entry name" value="GGDEF"/>
    <property type="match status" value="1"/>
</dbReference>
<dbReference type="SMART" id="SM00052">
    <property type="entry name" value="EAL"/>
    <property type="match status" value="1"/>
</dbReference>
<dbReference type="InterPro" id="IPR000014">
    <property type="entry name" value="PAS"/>
</dbReference>
<dbReference type="RefSeq" id="WP_114533114.1">
    <property type="nucleotide sequence ID" value="NZ_JADNER010000011.1"/>
</dbReference>
<proteinExistence type="predicted"/>
<dbReference type="GO" id="GO:0071111">
    <property type="term" value="F:cyclic-guanylate-specific phosphodiesterase activity"/>
    <property type="evidence" value="ECO:0007669"/>
    <property type="project" value="InterPro"/>
</dbReference>
<dbReference type="PANTHER" id="PTHR33121">
    <property type="entry name" value="CYCLIC DI-GMP PHOSPHODIESTERASE PDEF"/>
    <property type="match status" value="1"/>
</dbReference>
<dbReference type="Gene3D" id="3.30.450.20">
    <property type="entry name" value="PAS domain"/>
    <property type="match status" value="1"/>
</dbReference>
<dbReference type="SUPFAM" id="SSF55073">
    <property type="entry name" value="Nucleotide cyclase"/>
    <property type="match status" value="1"/>
</dbReference>
<dbReference type="Pfam" id="PF00563">
    <property type="entry name" value="EAL"/>
    <property type="match status" value="1"/>
</dbReference>
<dbReference type="InterPro" id="IPR000160">
    <property type="entry name" value="GGDEF_dom"/>
</dbReference>
<evidence type="ECO:0000259" key="1">
    <source>
        <dbReference type="PROSITE" id="PS50112"/>
    </source>
</evidence>